<dbReference type="InterPro" id="IPR036317">
    <property type="entry name" value="Cullin_homology_sf"/>
</dbReference>
<dbReference type="Gene3D" id="4.10.1030.10">
    <property type="entry name" value="Ring Box Chain A, domain 5"/>
    <property type="match status" value="1"/>
</dbReference>
<dbReference type="InterPro" id="IPR045093">
    <property type="entry name" value="Cullin"/>
</dbReference>
<reference evidence="3" key="1">
    <citation type="journal article" date="1997" name="Nucleic Acids Res.">
        <title>tRNAscan-SE: a program for improved detection of transfer RNA genes in genomic sequence.</title>
        <authorList>
            <person name="Lowe T.M."/>
            <person name="Eddy S.R."/>
        </authorList>
    </citation>
    <scope>NUCLEOTIDE SEQUENCE [LARGE SCALE GENOMIC DNA]</scope>
    <source>
        <strain evidence="3">r\B97-61/B2</strain>
    </source>
</reference>
<dbReference type="GeneID" id="18614083"/>
<protein>
    <submittedName>
        <fullName evidence="4">Cullin-1</fullName>
    </submittedName>
</protein>
<proteinExistence type="inferred from homology"/>
<reference evidence="4" key="2">
    <citation type="submission" date="2025-08" db="UniProtKB">
        <authorList>
            <consortium name="RefSeq"/>
        </authorList>
    </citation>
    <scope>IDENTIFICATION</scope>
</reference>
<dbReference type="AlphaFoldDB" id="A0AB32VQL0"/>
<evidence type="ECO:0000313" key="4">
    <source>
        <dbReference type="RefSeq" id="XP_017969562.1"/>
    </source>
</evidence>
<dbReference type="RefSeq" id="XP_017969562.1">
    <property type="nucleotide sequence ID" value="XM_018114073.1"/>
</dbReference>
<feature type="domain" description="Cullin family profile" evidence="2">
    <location>
        <begin position="75"/>
        <end position="140"/>
    </location>
</feature>
<dbReference type="PROSITE" id="PS50069">
    <property type="entry name" value="CULLIN_2"/>
    <property type="match status" value="1"/>
</dbReference>
<dbReference type="GO" id="GO:0006511">
    <property type="term" value="P:ubiquitin-dependent protein catabolic process"/>
    <property type="evidence" value="ECO:0007669"/>
    <property type="project" value="InterPro"/>
</dbReference>
<comment type="similarity">
    <text evidence="1">Belongs to the cullin family.</text>
</comment>
<dbReference type="GO" id="GO:0031625">
    <property type="term" value="F:ubiquitin protein ligase binding"/>
    <property type="evidence" value="ECO:0007669"/>
    <property type="project" value="InterPro"/>
</dbReference>
<dbReference type="InterPro" id="IPR059120">
    <property type="entry name" value="Cullin-like_AB"/>
</dbReference>
<evidence type="ECO:0000256" key="1">
    <source>
        <dbReference type="PROSITE-ProRule" id="PRU00330"/>
    </source>
</evidence>
<accession>A0AB32VQL0</accession>
<dbReference type="InterPro" id="IPR016158">
    <property type="entry name" value="Cullin_homology"/>
</dbReference>
<dbReference type="SUPFAM" id="SSF75632">
    <property type="entry name" value="Cullin homology domain"/>
    <property type="match status" value="1"/>
</dbReference>
<dbReference type="KEGG" id="tcc:18614083"/>
<dbReference type="Proteomes" id="UP000694886">
    <property type="component" value="Chromosome 1"/>
</dbReference>
<sequence length="175" mass="19535">MLSTSFIIPLQKDSLILQFQGSVFPTLLEKETLLPILLRNMELMKSLCSLHGGSLPLFSSVAFMARPSPHMKVTDTTMAKENQTSFGEYLARNPALNPGIDLSVSFLTAGFWPCYKGFDLNLPAEMVKCIEGFEQFYQRKLIWVYSLGTCHLTAKFELKTMELIVAITGCSTHAS</sequence>
<evidence type="ECO:0000313" key="3">
    <source>
        <dbReference type="Proteomes" id="UP000694886"/>
    </source>
</evidence>
<dbReference type="PANTHER" id="PTHR11932">
    <property type="entry name" value="CULLIN"/>
    <property type="match status" value="1"/>
</dbReference>
<organism evidence="3 4">
    <name type="scientific">Theobroma cacao</name>
    <name type="common">Cacao</name>
    <name type="synonym">Cocoa</name>
    <dbReference type="NCBI Taxonomy" id="3641"/>
    <lineage>
        <taxon>Eukaryota</taxon>
        <taxon>Viridiplantae</taxon>
        <taxon>Streptophyta</taxon>
        <taxon>Embryophyta</taxon>
        <taxon>Tracheophyta</taxon>
        <taxon>Spermatophyta</taxon>
        <taxon>Magnoliopsida</taxon>
        <taxon>eudicotyledons</taxon>
        <taxon>Gunneridae</taxon>
        <taxon>Pentapetalae</taxon>
        <taxon>rosids</taxon>
        <taxon>malvids</taxon>
        <taxon>Malvales</taxon>
        <taxon>Malvaceae</taxon>
        <taxon>Byttnerioideae</taxon>
        <taxon>Theobroma</taxon>
    </lineage>
</organism>
<dbReference type="SMART" id="SM00182">
    <property type="entry name" value="CULLIN"/>
    <property type="match status" value="1"/>
</dbReference>
<gene>
    <name evidence="4" type="primary">LOC18614083</name>
</gene>
<name>A0AB32VQL0_THECC</name>
<dbReference type="Pfam" id="PF26557">
    <property type="entry name" value="Cullin_AB"/>
    <property type="match status" value="1"/>
</dbReference>
<dbReference type="Gramene" id="Tc01v2_t029630.2">
    <property type="protein sequence ID" value="Tc01v2_p029630.2"/>
    <property type="gene ID" value="Tc01v2_g029630"/>
</dbReference>
<evidence type="ECO:0000259" key="2">
    <source>
        <dbReference type="PROSITE" id="PS50069"/>
    </source>
</evidence>